<keyword evidence="3 4" id="KW-0687">Ribonucleoprotein</keyword>
<dbReference type="InterPro" id="IPR018102">
    <property type="entry name" value="Ribosomal_uS11_CS"/>
</dbReference>
<dbReference type="Proteomes" id="UP001233999">
    <property type="component" value="Unassembled WGS sequence"/>
</dbReference>
<reference evidence="6" key="1">
    <citation type="journal article" date="2023" name="IScience">
        <title>Live-bearing cockroach genome reveals convergent evolutionary mechanisms linked to viviparity in insects and beyond.</title>
        <authorList>
            <person name="Fouks B."/>
            <person name="Harrison M.C."/>
            <person name="Mikhailova A.A."/>
            <person name="Marchal E."/>
            <person name="English S."/>
            <person name="Carruthers M."/>
            <person name="Jennings E.C."/>
            <person name="Chiamaka E.L."/>
            <person name="Frigard R.A."/>
            <person name="Pippel M."/>
            <person name="Attardo G.M."/>
            <person name="Benoit J.B."/>
            <person name="Bornberg-Bauer E."/>
            <person name="Tobe S.S."/>
        </authorList>
    </citation>
    <scope>NUCLEOTIDE SEQUENCE</scope>
    <source>
        <strain evidence="6">Stay&amp;Tobe</strain>
    </source>
</reference>
<dbReference type="GO" id="GO:0002181">
    <property type="term" value="P:cytoplasmic translation"/>
    <property type="evidence" value="ECO:0007669"/>
    <property type="project" value="UniProtKB-ARBA"/>
</dbReference>
<keyword evidence="7" id="KW-1185">Reference proteome</keyword>
<dbReference type="GO" id="GO:0003735">
    <property type="term" value="F:structural constituent of ribosome"/>
    <property type="evidence" value="ECO:0007669"/>
    <property type="project" value="InterPro"/>
</dbReference>
<dbReference type="SUPFAM" id="SSF53137">
    <property type="entry name" value="Translational machinery components"/>
    <property type="match status" value="2"/>
</dbReference>
<feature type="compositionally biased region" description="Basic residues" evidence="5">
    <location>
        <begin position="413"/>
        <end position="422"/>
    </location>
</feature>
<dbReference type="EMBL" id="JASPKZ010008358">
    <property type="protein sequence ID" value="KAJ9580169.1"/>
    <property type="molecule type" value="Genomic_DNA"/>
</dbReference>
<dbReference type="PROSITE" id="PS00054">
    <property type="entry name" value="RIBOSOMAL_S11"/>
    <property type="match status" value="1"/>
</dbReference>
<dbReference type="PANTHER" id="PTHR11759">
    <property type="entry name" value="40S RIBOSOMAL PROTEIN S14/30S RIBOSOMAL PROTEIN S11"/>
    <property type="match status" value="1"/>
</dbReference>
<evidence type="ECO:0000256" key="4">
    <source>
        <dbReference type="RuleBase" id="RU003629"/>
    </source>
</evidence>
<name>A0AAD8E816_DIPPU</name>
<comment type="similarity">
    <text evidence="1 4">Belongs to the universal ribosomal protein uS11 family.</text>
</comment>
<keyword evidence="2 4" id="KW-0689">Ribosomal protein</keyword>
<dbReference type="Gene3D" id="3.30.420.80">
    <property type="entry name" value="Ribosomal protein S11"/>
    <property type="match status" value="2"/>
</dbReference>
<evidence type="ECO:0000313" key="7">
    <source>
        <dbReference type="Proteomes" id="UP001233999"/>
    </source>
</evidence>
<dbReference type="InterPro" id="IPR036967">
    <property type="entry name" value="Ribosomal_uS11_sf"/>
</dbReference>
<comment type="caution">
    <text evidence="6">The sequence shown here is derived from an EMBL/GenBank/DDBJ whole genome shotgun (WGS) entry which is preliminary data.</text>
</comment>
<dbReference type="Pfam" id="PF00411">
    <property type="entry name" value="Ribosomal_S11"/>
    <property type="match status" value="2"/>
</dbReference>
<protein>
    <recommendedName>
        <fullName evidence="8">Ribosomal protein S14</fullName>
    </recommendedName>
</protein>
<dbReference type="NCBIfam" id="NF007176">
    <property type="entry name" value="PRK09607.1"/>
    <property type="match status" value="2"/>
</dbReference>
<organism evidence="6 7">
    <name type="scientific">Diploptera punctata</name>
    <name type="common">Pacific beetle cockroach</name>
    <dbReference type="NCBI Taxonomy" id="6984"/>
    <lineage>
        <taxon>Eukaryota</taxon>
        <taxon>Metazoa</taxon>
        <taxon>Ecdysozoa</taxon>
        <taxon>Arthropoda</taxon>
        <taxon>Hexapoda</taxon>
        <taxon>Insecta</taxon>
        <taxon>Pterygota</taxon>
        <taxon>Neoptera</taxon>
        <taxon>Polyneoptera</taxon>
        <taxon>Dictyoptera</taxon>
        <taxon>Blattodea</taxon>
        <taxon>Blaberoidea</taxon>
        <taxon>Blaberidae</taxon>
        <taxon>Diplopterinae</taxon>
        <taxon>Diploptera</taxon>
    </lineage>
</organism>
<dbReference type="InterPro" id="IPR001971">
    <property type="entry name" value="Ribosomal_uS11"/>
</dbReference>
<evidence type="ECO:0000313" key="6">
    <source>
        <dbReference type="EMBL" id="KAJ9580169.1"/>
    </source>
</evidence>
<reference evidence="6" key="2">
    <citation type="submission" date="2023-05" db="EMBL/GenBank/DDBJ databases">
        <authorList>
            <person name="Fouks B."/>
        </authorList>
    </citation>
    <scope>NUCLEOTIDE SEQUENCE</scope>
    <source>
        <strain evidence="6">Stay&amp;Tobe</strain>
        <tissue evidence="6">Testes</tissue>
    </source>
</reference>
<dbReference type="GO" id="GO:1990904">
    <property type="term" value="C:ribonucleoprotein complex"/>
    <property type="evidence" value="ECO:0007669"/>
    <property type="project" value="UniProtKB-KW"/>
</dbReference>
<evidence type="ECO:0000256" key="2">
    <source>
        <dbReference type="ARBA" id="ARBA00022980"/>
    </source>
</evidence>
<evidence type="ECO:0008006" key="8">
    <source>
        <dbReference type="Google" id="ProtNLM"/>
    </source>
</evidence>
<dbReference type="FunFam" id="3.30.420.80:FF:000002">
    <property type="entry name" value="40S ribosomal protein S14"/>
    <property type="match status" value="2"/>
</dbReference>
<feature type="region of interest" description="Disordered" evidence="5">
    <location>
        <begin position="400"/>
        <end position="422"/>
    </location>
</feature>
<sequence length="422" mass="46239">SWSTFTIDKFVFQGLNIKKCHRPLRVPIYLFQLAMAPRKGKVQQEQVQVSLGPQVREGEIVFGVAHIFASFNDTFVHVTDLSGRETIARVTGGMKVKADRDEASPYAAMLAAQDVAEKCKSLGITALHIKLRATGGNKTKTPGPGAQSALRALARSSMKIGRIEDVTPIPADSTRRKVDDVVVDCKPVSGHQNVSLHFCLRQIVYVCTTSPAFPTHFAIKSSFSGPNKCFSCVNRAVNFRKCYAPILLNKGCFPELCMEPSQNFFHQKLNNALRNRRVFLPETVFTYFDIALREGEIVFGVGHVFASFNDTFIHVTDLSGRETIARATGGMKVKADRDEASPYAAMLAAQDVAEKCKSVGITALHIKLRASGGNKTKTPGPGAQSALQALTRSSMKIGRIEDVTPIPTDSTRRKGGRRGRRL</sequence>
<evidence type="ECO:0000256" key="5">
    <source>
        <dbReference type="SAM" id="MobiDB-lite"/>
    </source>
</evidence>
<accession>A0AAD8E816</accession>
<proteinExistence type="inferred from homology"/>
<feature type="non-terminal residue" evidence="6">
    <location>
        <position position="422"/>
    </location>
</feature>
<dbReference type="GO" id="GO:0022626">
    <property type="term" value="C:cytosolic ribosome"/>
    <property type="evidence" value="ECO:0007669"/>
    <property type="project" value="UniProtKB-ARBA"/>
</dbReference>
<evidence type="ECO:0000256" key="1">
    <source>
        <dbReference type="ARBA" id="ARBA00006194"/>
    </source>
</evidence>
<dbReference type="HAMAP" id="MF_01310">
    <property type="entry name" value="Ribosomal_uS11"/>
    <property type="match status" value="2"/>
</dbReference>
<gene>
    <name evidence="6" type="ORF">L9F63_004186</name>
</gene>
<evidence type="ECO:0000256" key="3">
    <source>
        <dbReference type="ARBA" id="ARBA00023274"/>
    </source>
</evidence>
<dbReference type="AlphaFoldDB" id="A0AAD8E816"/>